<proteinExistence type="predicted"/>
<evidence type="ECO:0000256" key="12">
    <source>
        <dbReference type="PROSITE-ProRule" id="PRU00042"/>
    </source>
</evidence>
<accession>Q4S173</accession>
<dbReference type="PANTHER" id="PTHR16515:SF57">
    <property type="entry name" value="ZINC FINGER PROTEIN 154-LIKE"/>
    <property type="match status" value="1"/>
</dbReference>
<dbReference type="InterPro" id="IPR013087">
    <property type="entry name" value="Znf_C2H2_type"/>
</dbReference>
<dbReference type="PROSITE" id="PS00028">
    <property type="entry name" value="ZINC_FINGER_C2H2_1"/>
    <property type="match status" value="6"/>
</dbReference>
<evidence type="ECO:0000256" key="10">
    <source>
        <dbReference type="ARBA" id="ARBA00023242"/>
    </source>
</evidence>
<gene>
    <name evidence="14" type="ORF">GSTENG00025683001</name>
</gene>
<keyword evidence="9" id="KW-0804">Transcription</keyword>
<keyword evidence="10" id="KW-0539">Nucleus</keyword>
<dbReference type="InterPro" id="IPR050331">
    <property type="entry name" value="Zinc_finger"/>
</dbReference>
<evidence type="ECO:0000256" key="4">
    <source>
        <dbReference type="ARBA" id="ARBA00022737"/>
    </source>
</evidence>
<dbReference type="AlphaFoldDB" id="Q4S173"/>
<sequence length="693" mass="75252">MLLAQINRDSQGMAEFHDADGQPVTLCLTEAVTVADGDQMESMDTVSLQAVTLADGSTAYIQHDSKASFPDGQIMDGQVIQLEDGSAAYVQHVSMPKAGGESLQLEDGQTVQLEDGTTAYIHAPKETYDQSGLQEVQLEDGSTAYIQHTVHMPQSNTILAIQADGTIADLQADAAGLNPETISVLEQYATKVPLVSGLRLRLLWAGGEYRKPVGLLQPAGGGERRPHADCFTRSRQQAVAEHQCGREVLPLRIRGLREAVHHRPPPQGGRGHPRGAALTRGASCACSEPSVPPQVHERSHTGDKPYVCDFPGCGKKFATGYGLKSHSRTHTGEKPYRCQELNCCKSFKTSGDLQKHTRTHTGEKPFKCPIEGCGRSFTTSNIRKVHIRTHTGERPYYCSEPSCGRSFASATNYKNHMRIHTGEKPYVCTVPGCQKRFTEYSSLYKHHVVHTPCKPYNCNHCGKTYKQISTLAMHKRTAHNDTEPIEEEQEAYFDPPADAIDDPNVSYSAAVLEADDSGSEQVPVEGSDAVGQQHVALVTQEDGTQQQVSISEADLQAMGGTITMVTQEGTTITIPAHELATQGAHSVTMVTADGTDEQVAIMTPDMASFQTVEEAAAYNQDEVHPVTLFATSNGTHIAVQVGPDRAAFPGGSHQDSIKYTARRVPRPGGLSSFGLIYEQTHGLIPLKRMKERS</sequence>
<dbReference type="FunFam" id="3.30.160.60:FF:000071">
    <property type="entry name" value="Putative zinc finger protein 143"/>
    <property type="match status" value="1"/>
</dbReference>
<evidence type="ECO:0000256" key="3">
    <source>
        <dbReference type="ARBA" id="ARBA00022723"/>
    </source>
</evidence>
<evidence type="ECO:0000256" key="1">
    <source>
        <dbReference type="ARBA" id="ARBA00004123"/>
    </source>
</evidence>
<evidence type="ECO:0000256" key="6">
    <source>
        <dbReference type="ARBA" id="ARBA00022833"/>
    </source>
</evidence>
<dbReference type="FunFam" id="3.30.160.60:FF:000072">
    <property type="entry name" value="zinc finger protein 143 isoform X1"/>
    <property type="match status" value="1"/>
</dbReference>
<reference evidence="14" key="2">
    <citation type="submission" date="2004-02" db="EMBL/GenBank/DDBJ databases">
        <authorList>
            <consortium name="Genoscope"/>
            <consortium name="Whitehead Institute Centre for Genome Research"/>
        </authorList>
    </citation>
    <scope>NUCLEOTIDE SEQUENCE</scope>
</reference>
<dbReference type="PROSITE" id="PS50157">
    <property type="entry name" value="ZINC_FINGER_C2H2_2"/>
    <property type="match status" value="6"/>
</dbReference>
<dbReference type="KEGG" id="tng:GSTEN00025683G001"/>
<dbReference type="OrthoDB" id="6077919at2759"/>
<evidence type="ECO:0000256" key="5">
    <source>
        <dbReference type="ARBA" id="ARBA00022771"/>
    </source>
</evidence>
<keyword evidence="8" id="KW-0238">DNA-binding</keyword>
<protein>
    <recommendedName>
        <fullName evidence="11">Transcription factor IIIA</fullName>
    </recommendedName>
</protein>
<dbReference type="EMBL" id="CAAE01014769">
    <property type="protein sequence ID" value="CAG05609.1"/>
    <property type="molecule type" value="Genomic_DNA"/>
</dbReference>
<evidence type="ECO:0000256" key="7">
    <source>
        <dbReference type="ARBA" id="ARBA00023015"/>
    </source>
</evidence>
<keyword evidence="7" id="KW-0805">Transcription regulation</keyword>
<dbReference type="GO" id="GO:0008270">
    <property type="term" value="F:zinc ion binding"/>
    <property type="evidence" value="ECO:0007669"/>
    <property type="project" value="UniProtKB-KW"/>
</dbReference>
<dbReference type="SUPFAM" id="SSF57667">
    <property type="entry name" value="beta-beta-alpha zinc fingers"/>
    <property type="match status" value="3"/>
</dbReference>
<keyword evidence="4" id="KW-0677">Repeat</keyword>
<dbReference type="FunFam" id="3.30.160.60:FF:000137">
    <property type="entry name" value="Putative zinc finger protein 143"/>
    <property type="match status" value="1"/>
</dbReference>
<dbReference type="GO" id="GO:0003677">
    <property type="term" value="F:DNA binding"/>
    <property type="evidence" value="ECO:0007669"/>
    <property type="project" value="UniProtKB-KW"/>
</dbReference>
<organism evidence="14">
    <name type="scientific">Tetraodon nigroviridis</name>
    <name type="common">Spotted green pufferfish</name>
    <name type="synonym">Chelonodon nigroviridis</name>
    <dbReference type="NCBI Taxonomy" id="99883"/>
    <lineage>
        <taxon>Eukaryota</taxon>
        <taxon>Metazoa</taxon>
        <taxon>Chordata</taxon>
        <taxon>Craniata</taxon>
        <taxon>Vertebrata</taxon>
        <taxon>Euteleostomi</taxon>
        <taxon>Actinopterygii</taxon>
        <taxon>Neopterygii</taxon>
        <taxon>Teleostei</taxon>
        <taxon>Neoteleostei</taxon>
        <taxon>Acanthomorphata</taxon>
        <taxon>Eupercaria</taxon>
        <taxon>Tetraodontiformes</taxon>
        <taxon>Tetradontoidea</taxon>
        <taxon>Tetraodontidae</taxon>
        <taxon>Tetraodon</taxon>
    </lineage>
</organism>
<feature type="domain" description="C2H2-type" evidence="13">
    <location>
        <begin position="336"/>
        <end position="365"/>
    </location>
</feature>
<evidence type="ECO:0000313" key="14">
    <source>
        <dbReference type="EMBL" id="CAG05609.1"/>
    </source>
</evidence>
<reference evidence="14" key="1">
    <citation type="journal article" date="2004" name="Nature">
        <title>Genome duplication in the teleost fish Tetraodon nigroviridis reveals the early vertebrate proto-karyotype.</title>
        <authorList>
            <person name="Jaillon O."/>
            <person name="Aury J.-M."/>
            <person name="Brunet F."/>
            <person name="Petit J.-L."/>
            <person name="Stange-Thomann N."/>
            <person name="Mauceli E."/>
            <person name="Bouneau L."/>
            <person name="Fischer C."/>
            <person name="Ozouf-Costaz C."/>
            <person name="Bernot A."/>
            <person name="Nicaud S."/>
            <person name="Jaffe D."/>
            <person name="Fisher S."/>
            <person name="Lutfalla G."/>
            <person name="Dossat C."/>
            <person name="Segurens B."/>
            <person name="Dasilva C."/>
            <person name="Salanoubat M."/>
            <person name="Levy M."/>
            <person name="Boudet N."/>
            <person name="Castellano S."/>
            <person name="Anthouard V."/>
            <person name="Jubin C."/>
            <person name="Castelli V."/>
            <person name="Katinka M."/>
            <person name="Vacherie B."/>
            <person name="Biemont C."/>
            <person name="Skalli Z."/>
            <person name="Cattolico L."/>
            <person name="Poulain J."/>
            <person name="De Berardinis V."/>
            <person name="Cruaud C."/>
            <person name="Duprat S."/>
            <person name="Brottier P."/>
            <person name="Coutanceau J.-P."/>
            <person name="Gouzy J."/>
            <person name="Parra G."/>
            <person name="Lardier G."/>
            <person name="Chapple C."/>
            <person name="McKernan K.J."/>
            <person name="McEwan P."/>
            <person name="Bosak S."/>
            <person name="Kellis M."/>
            <person name="Volff J.-N."/>
            <person name="Guigo R."/>
            <person name="Zody M.C."/>
            <person name="Mesirov J."/>
            <person name="Lindblad-Toh K."/>
            <person name="Birren B."/>
            <person name="Nusbaum C."/>
            <person name="Kahn D."/>
            <person name="Robinson-Rechavi M."/>
            <person name="Laudet V."/>
            <person name="Schachter V."/>
            <person name="Quetier F."/>
            <person name="Saurin W."/>
            <person name="Scarpelli C."/>
            <person name="Wincker P."/>
            <person name="Lander E.S."/>
            <person name="Weissenbach J."/>
            <person name="Roest Crollius H."/>
        </authorList>
    </citation>
    <scope>NUCLEOTIDE SEQUENCE [LARGE SCALE GENOMIC DNA]</scope>
</reference>
<dbReference type="Gene3D" id="3.30.160.60">
    <property type="entry name" value="Classic Zinc Finger"/>
    <property type="match status" value="6"/>
</dbReference>
<evidence type="ECO:0000259" key="13">
    <source>
        <dbReference type="PROSITE" id="PS50157"/>
    </source>
</evidence>
<feature type="domain" description="C2H2-type" evidence="13">
    <location>
        <begin position="306"/>
        <end position="335"/>
    </location>
</feature>
<keyword evidence="6" id="KW-0862">Zinc</keyword>
<evidence type="ECO:0000256" key="8">
    <source>
        <dbReference type="ARBA" id="ARBA00023125"/>
    </source>
</evidence>
<dbReference type="FunFam" id="3.30.160.60:FF:001102">
    <property type="entry name" value="Transcription factor IIIA"/>
    <property type="match status" value="1"/>
</dbReference>
<dbReference type="GO" id="GO:0042254">
    <property type="term" value="P:ribosome biogenesis"/>
    <property type="evidence" value="ECO:0007669"/>
    <property type="project" value="UniProtKB-KW"/>
</dbReference>
<dbReference type="InterPro" id="IPR036236">
    <property type="entry name" value="Znf_C2H2_sf"/>
</dbReference>
<dbReference type="Pfam" id="PF00096">
    <property type="entry name" value="zf-C2H2"/>
    <property type="match status" value="4"/>
</dbReference>
<name>Q4S173_TETNG</name>
<keyword evidence="2" id="KW-0690">Ribosome biogenesis</keyword>
<keyword evidence="3" id="KW-0479">Metal-binding</keyword>
<dbReference type="FunFam" id="3.30.160.60:FF:000125">
    <property type="entry name" value="Putative zinc finger protein 143"/>
    <property type="match status" value="1"/>
</dbReference>
<dbReference type="FunFam" id="3.30.160.60:FF:000149">
    <property type="entry name" value="Zinc finger protein 569"/>
    <property type="match status" value="1"/>
</dbReference>
<feature type="domain" description="C2H2-type" evidence="13">
    <location>
        <begin position="456"/>
        <end position="484"/>
    </location>
</feature>
<feature type="domain" description="C2H2-type" evidence="13">
    <location>
        <begin position="366"/>
        <end position="395"/>
    </location>
</feature>
<evidence type="ECO:0000256" key="9">
    <source>
        <dbReference type="ARBA" id="ARBA00023163"/>
    </source>
</evidence>
<comment type="caution">
    <text evidence="14">The sequence shown here is derived from an EMBL/GenBank/DDBJ whole genome shotgun (WGS) entry which is preliminary data.</text>
</comment>
<dbReference type="GO" id="GO:0010468">
    <property type="term" value="P:regulation of gene expression"/>
    <property type="evidence" value="ECO:0007669"/>
    <property type="project" value="TreeGrafter"/>
</dbReference>
<keyword evidence="5 12" id="KW-0863">Zinc-finger</keyword>
<dbReference type="GO" id="GO:0005634">
    <property type="term" value="C:nucleus"/>
    <property type="evidence" value="ECO:0007669"/>
    <property type="project" value="UniProtKB-SubCell"/>
</dbReference>
<feature type="domain" description="C2H2-type" evidence="13">
    <location>
        <begin position="396"/>
        <end position="425"/>
    </location>
</feature>
<evidence type="ECO:0000256" key="11">
    <source>
        <dbReference type="ARBA" id="ARBA00040434"/>
    </source>
</evidence>
<evidence type="ECO:0000256" key="2">
    <source>
        <dbReference type="ARBA" id="ARBA00022517"/>
    </source>
</evidence>
<dbReference type="PANTHER" id="PTHR16515">
    <property type="entry name" value="PR DOMAIN ZINC FINGER PROTEIN"/>
    <property type="match status" value="1"/>
</dbReference>
<comment type="subcellular location">
    <subcellularLocation>
        <location evidence="1">Nucleus</location>
    </subcellularLocation>
</comment>
<feature type="domain" description="C2H2-type" evidence="13">
    <location>
        <begin position="426"/>
        <end position="455"/>
    </location>
</feature>
<dbReference type="SMART" id="SM00355">
    <property type="entry name" value="ZnF_C2H2"/>
    <property type="match status" value="6"/>
</dbReference>